<reference evidence="2 3" key="1">
    <citation type="submission" date="2018-06" db="EMBL/GenBank/DDBJ databases">
        <authorList>
            <consortium name="Pathogen Informatics"/>
            <person name="Doyle S."/>
        </authorList>
    </citation>
    <scope>NUCLEOTIDE SEQUENCE [LARGE SCALE GENOMIC DNA]</scope>
    <source>
        <strain evidence="2 3">NCTC4191</strain>
    </source>
</reference>
<protein>
    <submittedName>
        <fullName evidence="2">Cyd operon protein YbgE</fullName>
    </submittedName>
</protein>
<gene>
    <name evidence="2" type="ORF">NCTC4191_01069</name>
</gene>
<evidence type="ECO:0000313" key="2">
    <source>
        <dbReference type="EMBL" id="SUT93128.1"/>
    </source>
</evidence>
<dbReference type="EMBL" id="UFRN01000002">
    <property type="protein sequence ID" value="SUT93128.1"/>
    <property type="molecule type" value="Genomic_DNA"/>
</dbReference>
<dbReference type="RefSeq" id="WP_115587129.1">
    <property type="nucleotide sequence ID" value="NZ_LR134169.1"/>
</dbReference>
<keyword evidence="1" id="KW-0812">Transmembrane</keyword>
<name>A0A380TWR3_ACTLI</name>
<evidence type="ECO:0000313" key="3">
    <source>
        <dbReference type="Proteomes" id="UP000254253"/>
    </source>
</evidence>
<keyword evidence="3" id="KW-1185">Reference proteome</keyword>
<dbReference type="AlphaFoldDB" id="A0A380TWR3"/>
<dbReference type="Pfam" id="PF09600">
    <property type="entry name" value="Cyd_oper_YbgE"/>
    <property type="match status" value="1"/>
</dbReference>
<dbReference type="Proteomes" id="UP000254253">
    <property type="component" value="Unassembled WGS sequence"/>
</dbReference>
<proteinExistence type="predicted"/>
<sequence>MIHSLYDITRKGWLKALSFILACVMFVMIMMNSNLFAQHFGGHAVYRAIITFYGMAILWIHGIGFEIRHSFWKTVFLPLVGYLIVFSSLVYLISLRLYGQ</sequence>
<keyword evidence="1" id="KW-0472">Membrane</keyword>
<feature type="transmembrane region" description="Helical" evidence="1">
    <location>
        <begin position="12"/>
        <end position="32"/>
    </location>
</feature>
<feature type="transmembrane region" description="Helical" evidence="1">
    <location>
        <begin position="44"/>
        <end position="63"/>
    </location>
</feature>
<evidence type="ECO:0000256" key="1">
    <source>
        <dbReference type="SAM" id="Phobius"/>
    </source>
</evidence>
<dbReference type="NCBIfam" id="TIGR02112">
    <property type="entry name" value="cyd_oper_ybgE"/>
    <property type="match status" value="1"/>
</dbReference>
<keyword evidence="1" id="KW-1133">Transmembrane helix</keyword>
<dbReference type="InterPro" id="IPR011846">
    <property type="entry name" value="Cyd_oper_YbgE"/>
</dbReference>
<organism evidence="2 3">
    <name type="scientific">Actinobacillus lignieresii</name>
    <dbReference type="NCBI Taxonomy" id="720"/>
    <lineage>
        <taxon>Bacteria</taxon>
        <taxon>Pseudomonadati</taxon>
        <taxon>Pseudomonadota</taxon>
        <taxon>Gammaproteobacteria</taxon>
        <taxon>Pasteurellales</taxon>
        <taxon>Pasteurellaceae</taxon>
        <taxon>Actinobacillus</taxon>
    </lineage>
</organism>
<accession>A0A380TWR3</accession>
<feature type="transmembrane region" description="Helical" evidence="1">
    <location>
        <begin position="75"/>
        <end position="98"/>
    </location>
</feature>